<dbReference type="AlphaFoldDB" id="A0A0C3KKM4"/>
<proteinExistence type="predicted"/>
<dbReference type="EMBL" id="KN823123">
    <property type="protein sequence ID" value="KIO21948.1"/>
    <property type="molecule type" value="Genomic_DNA"/>
</dbReference>
<dbReference type="Proteomes" id="UP000054248">
    <property type="component" value="Unassembled WGS sequence"/>
</dbReference>
<evidence type="ECO:0000313" key="2">
    <source>
        <dbReference type="Proteomes" id="UP000054248"/>
    </source>
</evidence>
<keyword evidence="2" id="KW-1185">Reference proteome</keyword>
<reference evidence="1 2" key="1">
    <citation type="submission" date="2014-04" db="EMBL/GenBank/DDBJ databases">
        <authorList>
            <consortium name="DOE Joint Genome Institute"/>
            <person name="Kuo A."/>
            <person name="Girlanda M."/>
            <person name="Perotto S."/>
            <person name="Kohler A."/>
            <person name="Nagy L.G."/>
            <person name="Floudas D."/>
            <person name="Copeland A."/>
            <person name="Barry K.W."/>
            <person name="Cichocki N."/>
            <person name="Veneault-Fourrey C."/>
            <person name="LaButti K."/>
            <person name="Lindquist E.A."/>
            <person name="Lipzen A."/>
            <person name="Lundell T."/>
            <person name="Morin E."/>
            <person name="Murat C."/>
            <person name="Sun H."/>
            <person name="Tunlid A."/>
            <person name="Henrissat B."/>
            <person name="Grigoriev I.V."/>
            <person name="Hibbett D.S."/>
            <person name="Martin F."/>
            <person name="Nordberg H.P."/>
            <person name="Cantor M.N."/>
            <person name="Hua S.X."/>
        </authorList>
    </citation>
    <scope>NUCLEOTIDE SEQUENCE [LARGE SCALE GENOMIC DNA]</scope>
    <source>
        <strain evidence="1 2">MUT 4182</strain>
    </source>
</reference>
<reference evidence="2" key="2">
    <citation type="submission" date="2015-01" db="EMBL/GenBank/DDBJ databases">
        <title>Evolutionary Origins and Diversification of the Mycorrhizal Mutualists.</title>
        <authorList>
            <consortium name="DOE Joint Genome Institute"/>
            <consortium name="Mycorrhizal Genomics Consortium"/>
            <person name="Kohler A."/>
            <person name="Kuo A."/>
            <person name="Nagy L.G."/>
            <person name="Floudas D."/>
            <person name="Copeland A."/>
            <person name="Barry K.W."/>
            <person name="Cichocki N."/>
            <person name="Veneault-Fourrey C."/>
            <person name="LaButti K."/>
            <person name="Lindquist E.A."/>
            <person name="Lipzen A."/>
            <person name="Lundell T."/>
            <person name="Morin E."/>
            <person name="Murat C."/>
            <person name="Riley R."/>
            <person name="Ohm R."/>
            <person name="Sun H."/>
            <person name="Tunlid A."/>
            <person name="Henrissat B."/>
            <person name="Grigoriev I.V."/>
            <person name="Hibbett D.S."/>
            <person name="Martin F."/>
        </authorList>
    </citation>
    <scope>NUCLEOTIDE SEQUENCE [LARGE SCALE GENOMIC DNA]</scope>
    <source>
        <strain evidence="2">MUT 4182</strain>
    </source>
</reference>
<sequence>MEKRHKLNHLYSKWGLGECDQAILIHIGDPSPRPQYDDRVTIASTAVGQFAGLF</sequence>
<evidence type="ECO:0000313" key="1">
    <source>
        <dbReference type="EMBL" id="KIO21948.1"/>
    </source>
</evidence>
<protein>
    <submittedName>
        <fullName evidence="1">Uncharacterized protein</fullName>
    </submittedName>
</protein>
<dbReference type="HOGENOM" id="CLU_3056310_0_0_1"/>
<feature type="non-terminal residue" evidence="1">
    <location>
        <position position="54"/>
    </location>
</feature>
<organism evidence="1 2">
    <name type="scientific">Tulasnella calospora MUT 4182</name>
    <dbReference type="NCBI Taxonomy" id="1051891"/>
    <lineage>
        <taxon>Eukaryota</taxon>
        <taxon>Fungi</taxon>
        <taxon>Dikarya</taxon>
        <taxon>Basidiomycota</taxon>
        <taxon>Agaricomycotina</taxon>
        <taxon>Agaricomycetes</taxon>
        <taxon>Cantharellales</taxon>
        <taxon>Tulasnellaceae</taxon>
        <taxon>Tulasnella</taxon>
    </lineage>
</organism>
<accession>A0A0C3KKM4</accession>
<name>A0A0C3KKM4_9AGAM</name>
<gene>
    <name evidence="1" type="ORF">M407DRAFT_245340</name>
</gene>